<name>A0AAV4DNT1_9GAST</name>
<reference evidence="1 2" key="1">
    <citation type="journal article" date="2021" name="Elife">
        <title>Chloroplast acquisition without the gene transfer in kleptoplastic sea slugs, Plakobranchus ocellatus.</title>
        <authorList>
            <person name="Maeda T."/>
            <person name="Takahashi S."/>
            <person name="Yoshida T."/>
            <person name="Shimamura S."/>
            <person name="Takaki Y."/>
            <person name="Nagai Y."/>
            <person name="Toyoda A."/>
            <person name="Suzuki Y."/>
            <person name="Arimoto A."/>
            <person name="Ishii H."/>
            <person name="Satoh N."/>
            <person name="Nishiyama T."/>
            <person name="Hasebe M."/>
            <person name="Maruyama T."/>
            <person name="Minagawa J."/>
            <person name="Obokata J."/>
            <person name="Shigenobu S."/>
        </authorList>
    </citation>
    <scope>NUCLEOTIDE SEQUENCE [LARGE SCALE GENOMIC DNA]</scope>
</reference>
<evidence type="ECO:0000313" key="2">
    <source>
        <dbReference type="Proteomes" id="UP000735302"/>
    </source>
</evidence>
<protein>
    <submittedName>
        <fullName evidence="1">Uncharacterized protein</fullName>
    </submittedName>
</protein>
<dbReference type="AlphaFoldDB" id="A0AAV4DNT1"/>
<organism evidence="1 2">
    <name type="scientific">Plakobranchus ocellatus</name>
    <dbReference type="NCBI Taxonomy" id="259542"/>
    <lineage>
        <taxon>Eukaryota</taxon>
        <taxon>Metazoa</taxon>
        <taxon>Spiralia</taxon>
        <taxon>Lophotrochozoa</taxon>
        <taxon>Mollusca</taxon>
        <taxon>Gastropoda</taxon>
        <taxon>Heterobranchia</taxon>
        <taxon>Euthyneura</taxon>
        <taxon>Panpulmonata</taxon>
        <taxon>Sacoglossa</taxon>
        <taxon>Placobranchoidea</taxon>
        <taxon>Plakobranchidae</taxon>
        <taxon>Plakobranchus</taxon>
    </lineage>
</organism>
<keyword evidence="2" id="KW-1185">Reference proteome</keyword>
<evidence type="ECO:0000313" key="1">
    <source>
        <dbReference type="EMBL" id="GFO45814.1"/>
    </source>
</evidence>
<dbReference type="EMBL" id="BLXT01008083">
    <property type="protein sequence ID" value="GFO45814.1"/>
    <property type="molecule type" value="Genomic_DNA"/>
</dbReference>
<gene>
    <name evidence="1" type="ORF">PoB_007231900</name>
</gene>
<proteinExistence type="predicted"/>
<comment type="caution">
    <text evidence="1">The sequence shown here is derived from an EMBL/GenBank/DDBJ whole genome shotgun (WGS) entry which is preliminary data.</text>
</comment>
<dbReference type="Proteomes" id="UP000735302">
    <property type="component" value="Unassembled WGS sequence"/>
</dbReference>
<accession>A0AAV4DNT1</accession>
<sequence length="244" mass="27344">MPPSRTGLRNLNMLFFGHHGRSLSLNFYVALSSLPCHLYSRRLLQLLLLLLRSSICPVKAACRAVEEGQKTTLTCSLGKKTCSTNKLLDWILASFKTKVIACTTNECVIFHLVYGIYTIINNNGSTLTIPRVTRTGPLNMETRWTCRPCTDSRREVTACDKLVVHAKPENPTCAARENMDQAGHFESFTVSCSTTKVYPKAECNFKRRTKGISDRLSFYLNLAGTEVILTCPTRIEFSYTAKST</sequence>